<dbReference type="Proteomes" id="UP000304880">
    <property type="component" value="Unassembled WGS sequence"/>
</dbReference>
<dbReference type="EMBL" id="VDDC01000008">
    <property type="protein sequence ID" value="TNH40417.1"/>
    <property type="molecule type" value="Genomic_DNA"/>
</dbReference>
<dbReference type="GO" id="GO:0016491">
    <property type="term" value="F:oxidoreductase activity"/>
    <property type="evidence" value="ECO:0007669"/>
    <property type="project" value="UniProtKB-KW"/>
</dbReference>
<dbReference type="InterPro" id="IPR036111">
    <property type="entry name" value="Mal/L-sulfo/L-lacto_DH-like_sf"/>
</dbReference>
<comment type="similarity">
    <text evidence="1">Belongs to the LDH2/MDH2 oxidoreductase family.</text>
</comment>
<accession>A0A5C4R9J1</accession>
<dbReference type="InterPro" id="IPR043143">
    <property type="entry name" value="Mal/L-sulf/L-lact_DH-like_NADP"/>
</dbReference>
<protein>
    <submittedName>
        <fullName evidence="3">Ldh family oxidoreductase</fullName>
    </submittedName>
</protein>
<dbReference type="Gene3D" id="3.30.1370.60">
    <property type="entry name" value="Hypothetical oxidoreductase yiak, domain 2"/>
    <property type="match status" value="1"/>
</dbReference>
<dbReference type="InterPro" id="IPR003767">
    <property type="entry name" value="Malate/L-lactate_DH-like"/>
</dbReference>
<gene>
    <name evidence="3" type="ORF">FHD67_04195</name>
</gene>
<sequence>MLQESQVFTEAGLTSAVAAIFAAHDVPQADARRVAECLVLADLRGVSSHGVSRVPIYLDRLRRGLVKARPCMVLDRPASVAARLDADDALGFVAATRAMAEAVGIARDHGMGMCAVRRSTHFGMAASYLLQATDAGMAAFVFTNASRAMPIWGGRAPFLGTSPFAFAAPAGDRPIVLDMALSVVARGKVRRAAARNEPIPLGWALDADGNPTTDAQKGYEGVVLPLAGAKGSGLSLMMEIMAGVMSGAAFGGAVGNQYSDFDAPQNVGHVFLAFRPDLFLETGQYEARIEELIRRARDQPRAAGVDRIMMPGEIEARATQIRRRDGIRLDGEDLRLLAQEAARAGVTLKP</sequence>
<dbReference type="Pfam" id="PF02615">
    <property type="entry name" value="Ldh_2"/>
    <property type="match status" value="1"/>
</dbReference>
<evidence type="ECO:0000313" key="4">
    <source>
        <dbReference type="Proteomes" id="UP000304880"/>
    </source>
</evidence>
<keyword evidence="4" id="KW-1185">Reference proteome</keyword>
<dbReference type="Gene3D" id="1.10.1530.10">
    <property type="match status" value="1"/>
</dbReference>
<dbReference type="RefSeq" id="WP_139597924.1">
    <property type="nucleotide sequence ID" value="NZ_VDDC01000008.1"/>
</dbReference>
<organism evidence="3 4">
    <name type="scientific">Paracoccus haeundaensis</name>
    <dbReference type="NCBI Taxonomy" id="225362"/>
    <lineage>
        <taxon>Bacteria</taxon>
        <taxon>Pseudomonadati</taxon>
        <taxon>Pseudomonadota</taxon>
        <taxon>Alphaproteobacteria</taxon>
        <taxon>Rhodobacterales</taxon>
        <taxon>Paracoccaceae</taxon>
        <taxon>Paracoccus</taxon>
    </lineage>
</organism>
<name>A0A5C4R9J1_9RHOB</name>
<evidence type="ECO:0000256" key="2">
    <source>
        <dbReference type="ARBA" id="ARBA00023002"/>
    </source>
</evidence>
<dbReference type="PANTHER" id="PTHR11091:SF0">
    <property type="entry name" value="MALATE DEHYDROGENASE"/>
    <property type="match status" value="1"/>
</dbReference>
<evidence type="ECO:0000256" key="1">
    <source>
        <dbReference type="ARBA" id="ARBA00006056"/>
    </source>
</evidence>
<dbReference type="InterPro" id="IPR043144">
    <property type="entry name" value="Mal/L-sulf/L-lact_DH-like_ah"/>
</dbReference>
<proteinExistence type="inferred from homology"/>
<dbReference type="AlphaFoldDB" id="A0A5C4R9J1"/>
<dbReference type="PANTHER" id="PTHR11091">
    <property type="entry name" value="OXIDOREDUCTASE-RELATED"/>
    <property type="match status" value="1"/>
</dbReference>
<dbReference type="SUPFAM" id="SSF89733">
    <property type="entry name" value="L-sulfolactate dehydrogenase-like"/>
    <property type="match status" value="1"/>
</dbReference>
<reference evidence="3 4" key="1">
    <citation type="submission" date="2019-06" db="EMBL/GenBank/DDBJ databases">
        <authorList>
            <person name="Li J."/>
        </authorList>
    </citation>
    <scope>NUCLEOTIDE SEQUENCE [LARGE SCALE GENOMIC DNA]</scope>
    <source>
        <strain evidence="3 4">CGMCC 1.8012</strain>
    </source>
</reference>
<keyword evidence="2" id="KW-0560">Oxidoreductase</keyword>
<evidence type="ECO:0000313" key="3">
    <source>
        <dbReference type="EMBL" id="TNH40417.1"/>
    </source>
</evidence>
<comment type="caution">
    <text evidence="3">The sequence shown here is derived from an EMBL/GenBank/DDBJ whole genome shotgun (WGS) entry which is preliminary data.</text>
</comment>